<dbReference type="SUPFAM" id="SSF69593">
    <property type="entry name" value="Glycerol-3-phosphate (1)-acyltransferase"/>
    <property type="match status" value="1"/>
</dbReference>
<dbReference type="CDD" id="cd07993">
    <property type="entry name" value="LPLAT_DHAPAT-like"/>
    <property type="match status" value="1"/>
</dbReference>
<dbReference type="NCBIfam" id="TIGR03703">
    <property type="entry name" value="plsB"/>
    <property type="match status" value="1"/>
</dbReference>
<evidence type="ECO:0000256" key="4">
    <source>
        <dbReference type="ARBA" id="ARBA00007937"/>
    </source>
</evidence>
<dbReference type="Proteomes" id="UP000242301">
    <property type="component" value="Unassembled WGS sequence"/>
</dbReference>
<dbReference type="PANTHER" id="PTHR12563">
    <property type="entry name" value="GLYCEROL-3-PHOSPHATE ACYLTRANSFERASE"/>
    <property type="match status" value="1"/>
</dbReference>
<dbReference type="GO" id="GO:0016024">
    <property type="term" value="P:CDP-diacylglycerol biosynthetic process"/>
    <property type="evidence" value="ECO:0007669"/>
    <property type="project" value="UniProtKB-UniRule"/>
</dbReference>
<organism evidence="16 17">
    <name type="scientific">Candidatus Providencia siddallii</name>
    <dbReference type="NCBI Taxonomy" id="1715285"/>
    <lineage>
        <taxon>Bacteria</taxon>
        <taxon>Pseudomonadati</taxon>
        <taxon>Pseudomonadota</taxon>
        <taxon>Gammaproteobacteria</taxon>
        <taxon>Enterobacterales</taxon>
        <taxon>Morganellaceae</taxon>
        <taxon>Providencia</taxon>
    </lineage>
</organism>
<gene>
    <name evidence="14 16" type="primary">plsB</name>
    <name evidence="16" type="ORF">SOFFGTOCOR_0635</name>
</gene>
<dbReference type="InterPro" id="IPR022284">
    <property type="entry name" value="GPAT/DHAPAT"/>
</dbReference>
<dbReference type="PANTHER" id="PTHR12563:SF17">
    <property type="entry name" value="DIHYDROXYACETONE PHOSPHATE ACYLTRANSFERASE"/>
    <property type="match status" value="1"/>
</dbReference>
<evidence type="ECO:0000256" key="14">
    <source>
        <dbReference type="HAMAP-Rule" id="MF_00393"/>
    </source>
</evidence>
<proteinExistence type="inferred from homology"/>
<dbReference type="GO" id="GO:0004366">
    <property type="term" value="F:glycerol-3-phosphate O-acyltransferase activity"/>
    <property type="evidence" value="ECO:0007669"/>
    <property type="project" value="UniProtKB-UniRule"/>
</dbReference>
<evidence type="ECO:0000259" key="15">
    <source>
        <dbReference type="SMART" id="SM00563"/>
    </source>
</evidence>
<keyword evidence="14" id="KW-0443">Lipid metabolism</keyword>
<dbReference type="InterPro" id="IPR002123">
    <property type="entry name" value="Plipid/glycerol_acylTrfase"/>
</dbReference>
<comment type="subcellular location">
    <subcellularLocation>
        <location evidence="1 14">Cell membrane</location>
        <topology evidence="1 14">Peripheral membrane protein</topology>
        <orientation evidence="1 14">Cytoplasmic side</orientation>
    </subcellularLocation>
</comment>
<accession>A0A0M6W9G0</accession>
<dbReference type="InterPro" id="IPR045520">
    <property type="entry name" value="GPAT/DHAPAT_C"/>
</dbReference>
<dbReference type="PIRSF" id="PIRSF500064">
    <property type="entry name" value="GPAT"/>
    <property type="match status" value="1"/>
</dbReference>
<dbReference type="UniPathway" id="UPA00557">
    <property type="reaction ID" value="UER00612"/>
</dbReference>
<dbReference type="GO" id="GO:0006631">
    <property type="term" value="P:fatty acid metabolic process"/>
    <property type="evidence" value="ECO:0007669"/>
    <property type="project" value="TreeGrafter"/>
</dbReference>
<comment type="domain">
    <text evidence="14">The HXXXXD motif is essential for acyltransferase activity and may constitute the binding site for the phosphate moiety of the glycerol-3-phosphate.</text>
</comment>
<evidence type="ECO:0000256" key="1">
    <source>
        <dbReference type="ARBA" id="ARBA00004413"/>
    </source>
</evidence>
<sequence length="805" mass="95584">MSLYRIYFNCLSFLIKFLIKNKLIPINPIKELHIDLNKPMLYILPYSSISDLIILQKQCKKIGLPDPFIKNNINGTKLQSYIFIENKKYIFKHFLSNTWLDSINIFKIYLDLHKKNPNLNIQILPIFIIINRSPKIRKIYTNIILSNLLNSIKKLIEIIRLGRDSFIMFSPIVYFNRIIQHNDININFINKLIRISKIYYLRQKKAMIGPKPFSNYELFHKLLTSKIIKKVITDESRNKNISIKKAKQNAIDIIKEIAANFSYESIRWIDKFLGYIFKRFYKKINVNHIDRVHKLIQNGFKIVYIPSHRSHMDYLLLSYVLYNQGLVPPHIAAGNNLNFWPTGNIFRRLGAFFIRRTFKSNKFYSTIFREYLYELFIHGYSIEYFIEGGRSRTGYLLKPKTGILSMTLQTMIRNGLYQIAIVPIYIGYEYIIEVESYIKELYGNKKENKKIFSILNKFYKLQNLGQSHINFGKPIYLWQYLNNHIFDLHNHIKTSETHKPFWLNKIVNFIAIDIMININNSSTVNAINLFSTALLSTLHENSTTSIYLIEQVECYLKILRNVPYTLDTIIPNENAYQLFREVLKINKFGIQSYCITKKFIYNNAMLMTYYRNNICHLLALPSLIACIIFHYKLISRRNIYYQVKQIYPFLKAELFLHYTNETLNNAIDNFINELNSQKIIYFIDKDQIIINSQRIKLIRLLAAGIYEILQRYVVILFLLNKNPEINKNTLEKKSIALIKYISVLDNIKSRELFDKSIFFTFIDTLRENNYMNSQKKYFLTKKNKLYIILANLISTNIRLIIETFN</sequence>
<evidence type="ECO:0000256" key="11">
    <source>
        <dbReference type="ARBA" id="ARBA00023264"/>
    </source>
</evidence>
<evidence type="ECO:0000256" key="3">
    <source>
        <dbReference type="ARBA" id="ARBA00005189"/>
    </source>
</evidence>
<dbReference type="STRING" id="1715285.SOFFGTOCOR_0635"/>
<keyword evidence="7 14" id="KW-1003">Cell membrane</keyword>
<comment type="catalytic activity">
    <reaction evidence="13 14">
        <text>sn-glycerol 3-phosphate + an acyl-CoA = a 1-acyl-sn-glycero-3-phosphate + CoA</text>
        <dbReference type="Rhea" id="RHEA:15325"/>
        <dbReference type="ChEBI" id="CHEBI:57287"/>
        <dbReference type="ChEBI" id="CHEBI:57597"/>
        <dbReference type="ChEBI" id="CHEBI:57970"/>
        <dbReference type="ChEBI" id="CHEBI:58342"/>
        <dbReference type="EC" id="2.3.1.15"/>
    </reaction>
</comment>
<dbReference type="HAMAP" id="MF_00393">
    <property type="entry name" value="Glyc3P_acyltrans"/>
    <property type="match status" value="1"/>
</dbReference>
<feature type="domain" description="Phospholipid/glycerol acyltransferase" evidence="15">
    <location>
        <begin position="302"/>
        <end position="429"/>
    </location>
</feature>
<dbReference type="EMBL" id="CVRF01000003">
    <property type="protein sequence ID" value="CRK86032.1"/>
    <property type="molecule type" value="Genomic_DNA"/>
</dbReference>
<dbReference type="SMART" id="SM00563">
    <property type="entry name" value="PlsC"/>
    <property type="match status" value="1"/>
</dbReference>
<keyword evidence="17" id="KW-1185">Reference proteome</keyword>
<evidence type="ECO:0000256" key="7">
    <source>
        <dbReference type="ARBA" id="ARBA00022475"/>
    </source>
</evidence>
<dbReference type="EC" id="2.3.1.15" evidence="5 14"/>
<dbReference type="AlphaFoldDB" id="A0A0M6W9G0"/>
<comment type="pathway">
    <text evidence="2 14">Phospholipid metabolism; CDP-diacylglycerol biosynthesis; CDP-diacylglycerol from sn-glycerol 3-phosphate: step 1/3.</text>
</comment>
<dbReference type="GO" id="GO:0005886">
    <property type="term" value="C:plasma membrane"/>
    <property type="evidence" value="ECO:0007669"/>
    <property type="project" value="UniProtKB-SubCell"/>
</dbReference>
<evidence type="ECO:0000256" key="5">
    <source>
        <dbReference type="ARBA" id="ARBA00013113"/>
    </source>
</evidence>
<protein>
    <recommendedName>
        <fullName evidence="6 14">Glycerol-3-phosphate acyltransferase</fullName>
        <shortName evidence="14">GPAT</shortName>
        <ecNumber evidence="5 14">2.3.1.15</ecNumber>
    </recommendedName>
</protein>
<dbReference type="PIRSF" id="PIRSF000437">
    <property type="entry name" value="GPAT_DHAPAT"/>
    <property type="match status" value="1"/>
</dbReference>
<feature type="short sequence motif" description="HXXXXD motif" evidence="14">
    <location>
        <begin position="307"/>
        <end position="312"/>
    </location>
</feature>
<evidence type="ECO:0000256" key="10">
    <source>
        <dbReference type="ARBA" id="ARBA00023209"/>
    </source>
</evidence>
<evidence type="ECO:0000256" key="12">
    <source>
        <dbReference type="ARBA" id="ARBA00023315"/>
    </source>
</evidence>
<evidence type="ECO:0000313" key="16">
    <source>
        <dbReference type="EMBL" id="CRK86032.1"/>
    </source>
</evidence>
<keyword evidence="9 14" id="KW-0472">Membrane</keyword>
<comment type="pathway">
    <text evidence="3">Lipid metabolism.</text>
</comment>
<dbReference type="Pfam" id="PF19277">
    <property type="entry name" value="GPAT_C"/>
    <property type="match status" value="1"/>
</dbReference>
<keyword evidence="10 14" id="KW-0594">Phospholipid biosynthesis</keyword>
<comment type="similarity">
    <text evidence="4 14">Belongs to the GPAT/DAPAT family.</text>
</comment>
<evidence type="ECO:0000256" key="8">
    <source>
        <dbReference type="ARBA" id="ARBA00022679"/>
    </source>
</evidence>
<evidence type="ECO:0000256" key="9">
    <source>
        <dbReference type="ARBA" id="ARBA00023136"/>
    </source>
</evidence>
<keyword evidence="12 14" id="KW-0012">Acyltransferase</keyword>
<evidence type="ECO:0000256" key="6">
    <source>
        <dbReference type="ARBA" id="ARBA00013432"/>
    </source>
</evidence>
<keyword evidence="11 14" id="KW-1208">Phospholipid metabolism</keyword>
<name>A0A0M6W9G0_9GAMM</name>
<keyword evidence="14" id="KW-0444">Lipid biosynthesis</keyword>
<dbReference type="NCBIfam" id="NF003441">
    <property type="entry name" value="PRK04974.1"/>
    <property type="match status" value="1"/>
</dbReference>
<evidence type="ECO:0000313" key="17">
    <source>
        <dbReference type="Proteomes" id="UP000242301"/>
    </source>
</evidence>
<evidence type="ECO:0000256" key="13">
    <source>
        <dbReference type="ARBA" id="ARBA00048427"/>
    </source>
</evidence>
<keyword evidence="8 14" id="KW-0808">Transferase</keyword>
<dbReference type="Pfam" id="PF01553">
    <property type="entry name" value="Acyltransferase"/>
    <property type="match status" value="1"/>
</dbReference>
<evidence type="ECO:0000256" key="2">
    <source>
        <dbReference type="ARBA" id="ARBA00004765"/>
    </source>
</evidence>
<reference evidence="17" key="1">
    <citation type="submission" date="2015-05" db="EMBL/GenBank/DDBJ databases">
        <authorList>
            <person name="Manzano-Marin A."/>
        </authorList>
    </citation>
    <scope>NUCLEOTIDE SEQUENCE [LARGE SCALE GENOMIC DNA]</scope>
    <source>
        <strain evidence="17">officinalis</strain>
    </source>
</reference>
<dbReference type="InterPro" id="IPR028354">
    <property type="entry name" value="GPAT_PlsB"/>
</dbReference>
<dbReference type="InterPro" id="IPR041728">
    <property type="entry name" value="GPAT/DHAPAT_LPLAT"/>
</dbReference>